<dbReference type="PANTHER" id="PTHR43877:SF2">
    <property type="entry name" value="AMINOALKYLPHOSPHONATE N-ACETYLTRANSFERASE-RELATED"/>
    <property type="match status" value="1"/>
</dbReference>
<evidence type="ECO:0000256" key="1">
    <source>
        <dbReference type="ARBA" id="ARBA00022679"/>
    </source>
</evidence>
<dbReference type="CDD" id="cd04301">
    <property type="entry name" value="NAT_SF"/>
    <property type="match status" value="1"/>
</dbReference>
<name>A0ABT6H5Q8_9BACI</name>
<dbReference type="EMBL" id="JARULN010000004">
    <property type="protein sequence ID" value="MDG5753741.1"/>
    <property type="molecule type" value="Genomic_DNA"/>
</dbReference>
<dbReference type="PROSITE" id="PS51186">
    <property type="entry name" value="GNAT"/>
    <property type="match status" value="1"/>
</dbReference>
<accession>A0ABT6H5Q8</accession>
<proteinExistence type="predicted"/>
<dbReference type="PANTHER" id="PTHR43877">
    <property type="entry name" value="AMINOALKYLPHOSPHONATE N-ACETYLTRANSFERASE-RELATED-RELATED"/>
    <property type="match status" value="1"/>
</dbReference>
<evidence type="ECO:0000259" key="3">
    <source>
        <dbReference type="PROSITE" id="PS51186"/>
    </source>
</evidence>
<dbReference type="RefSeq" id="WP_278018637.1">
    <property type="nucleotide sequence ID" value="NZ_JARRRY010000027.1"/>
</dbReference>
<dbReference type="Pfam" id="PF00583">
    <property type="entry name" value="Acetyltransf_1"/>
    <property type="match status" value="1"/>
</dbReference>
<dbReference type="Gene3D" id="3.40.630.30">
    <property type="match status" value="1"/>
</dbReference>
<dbReference type="Proteomes" id="UP001218246">
    <property type="component" value="Unassembled WGS sequence"/>
</dbReference>
<sequence>MIRNATITDQAEVAVLLYNALHEIAEKLTGGNTYEEVLTGLRYWFSQPGNRLSYENCLIAEQDGHPVGVIVLYHGSEASRLDEPIVTYLRKLHGDASIILEKEAGDDEYYIDTLSVHPDYSGRGIGSTLMRKAEEQCLMLGYHKIAILADLSNTRALSLYRYRGYTQDYTITLVGESFAHLSKTFII</sequence>
<keyword evidence="5" id="KW-1185">Reference proteome</keyword>
<keyword evidence="2" id="KW-0012">Acyltransferase</keyword>
<feature type="domain" description="N-acetyltransferase" evidence="3">
    <location>
        <begin position="1"/>
        <end position="186"/>
    </location>
</feature>
<gene>
    <name evidence="4" type="ORF">P6P90_07115</name>
</gene>
<dbReference type="InterPro" id="IPR000182">
    <property type="entry name" value="GNAT_dom"/>
</dbReference>
<evidence type="ECO:0000313" key="5">
    <source>
        <dbReference type="Proteomes" id="UP001218246"/>
    </source>
</evidence>
<keyword evidence="1" id="KW-0808">Transferase</keyword>
<comment type="caution">
    <text evidence="4">The sequence shown here is derived from an EMBL/GenBank/DDBJ whole genome shotgun (WGS) entry which is preliminary data.</text>
</comment>
<dbReference type="InterPro" id="IPR050832">
    <property type="entry name" value="Bact_Acetyltransf"/>
</dbReference>
<protein>
    <submittedName>
        <fullName evidence="4">GNAT family N-acetyltransferase</fullName>
    </submittedName>
</protein>
<organism evidence="4 5">
    <name type="scientific">Ectobacillus antri</name>
    <dbReference type="NCBI Taxonomy" id="2486280"/>
    <lineage>
        <taxon>Bacteria</taxon>
        <taxon>Bacillati</taxon>
        <taxon>Bacillota</taxon>
        <taxon>Bacilli</taxon>
        <taxon>Bacillales</taxon>
        <taxon>Bacillaceae</taxon>
        <taxon>Ectobacillus</taxon>
    </lineage>
</organism>
<evidence type="ECO:0000313" key="4">
    <source>
        <dbReference type="EMBL" id="MDG5753741.1"/>
    </source>
</evidence>
<reference evidence="4 5" key="1">
    <citation type="submission" date="2023-04" db="EMBL/GenBank/DDBJ databases">
        <title>Ectobacillus antri isolated from activated sludge.</title>
        <authorList>
            <person name="Yan P."/>
            <person name="Liu X."/>
        </authorList>
    </citation>
    <scope>NUCLEOTIDE SEQUENCE [LARGE SCALE GENOMIC DNA]</scope>
    <source>
        <strain evidence="4 5">C18H</strain>
    </source>
</reference>
<evidence type="ECO:0000256" key="2">
    <source>
        <dbReference type="ARBA" id="ARBA00023315"/>
    </source>
</evidence>
<dbReference type="SUPFAM" id="SSF55729">
    <property type="entry name" value="Acyl-CoA N-acyltransferases (Nat)"/>
    <property type="match status" value="1"/>
</dbReference>
<dbReference type="InterPro" id="IPR016181">
    <property type="entry name" value="Acyl_CoA_acyltransferase"/>
</dbReference>